<feature type="transmembrane region" description="Helical" evidence="1">
    <location>
        <begin position="256"/>
        <end position="273"/>
    </location>
</feature>
<dbReference type="OrthoDB" id="1550598at2"/>
<accession>A0A5B9P3C8</accession>
<gene>
    <name evidence="2" type="ORF">MFFC18_07490</name>
</gene>
<evidence type="ECO:0008006" key="4">
    <source>
        <dbReference type="Google" id="ProtNLM"/>
    </source>
</evidence>
<feature type="transmembrane region" description="Helical" evidence="1">
    <location>
        <begin position="216"/>
        <end position="236"/>
    </location>
</feature>
<sequence>MPFKPREFLHEQRQKLHDRFVKGWKSQALFEFITFGIKQAWACLFGALMLALLLLTFFFYPASSPLPRYDFIALAAISIQLLMLLFKLETFEEARIILVFHVVGTVMEIFKTQVGSWVYPEPAYLSIMGVPTFSGFMYASVGSYIARVWRIFDFRFDSFPPLKWQALLAGLIYINFFSHHYIVDIRWALFAFSFALYGPGVIWFKADEKHRWMPLLLGMILFALFIWFAENIGTFARAWTYPSQKAGWHMVSIHKLGAWYLLMIISFVLVACVHKPTKDLPQ</sequence>
<dbReference type="PIRSF" id="PIRSF009141">
    <property type="entry name" value="UCP009141"/>
    <property type="match status" value="1"/>
</dbReference>
<reference evidence="2 3" key="1">
    <citation type="submission" date="2019-08" db="EMBL/GenBank/DDBJ databases">
        <title>Deep-cultivation of Planctomycetes and their phenomic and genomic characterization uncovers novel biology.</title>
        <authorList>
            <person name="Wiegand S."/>
            <person name="Jogler M."/>
            <person name="Boedeker C."/>
            <person name="Pinto D."/>
            <person name="Vollmers J."/>
            <person name="Rivas-Marin E."/>
            <person name="Kohn T."/>
            <person name="Peeters S.H."/>
            <person name="Heuer A."/>
            <person name="Rast P."/>
            <person name="Oberbeckmann S."/>
            <person name="Bunk B."/>
            <person name="Jeske O."/>
            <person name="Meyerdierks A."/>
            <person name="Storesund J.E."/>
            <person name="Kallscheuer N."/>
            <person name="Luecker S."/>
            <person name="Lage O.M."/>
            <person name="Pohl T."/>
            <person name="Merkel B.J."/>
            <person name="Hornburger P."/>
            <person name="Mueller R.-W."/>
            <person name="Bruemmer F."/>
            <person name="Labrenz M."/>
            <person name="Spormann A.M."/>
            <person name="Op den Camp H."/>
            <person name="Overmann J."/>
            <person name="Amann R."/>
            <person name="Jetten M.S.M."/>
            <person name="Mascher T."/>
            <person name="Medema M.H."/>
            <person name="Devos D.P."/>
            <person name="Kaster A.-K."/>
            <person name="Ovreas L."/>
            <person name="Rohde M."/>
            <person name="Galperin M.Y."/>
            <person name="Jogler C."/>
        </authorList>
    </citation>
    <scope>NUCLEOTIDE SEQUENCE [LARGE SCALE GENOMIC DNA]</scope>
    <source>
        <strain evidence="2 3">FC18</strain>
    </source>
</reference>
<dbReference type="KEGG" id="mff:MFFC18_07490"/>
<dbReference type="Pfam" id="PF05675">
    <property type="entry name" value="DUF817"/>
    <property type="match status" value="1"/>
</dbReference>
<dbReference type="InterPro" id="IPR008535">
    <property type="entry name" value="DUF817"/>
</dbReference>
<dbReference type="STRING" id="980251.GCA_001642875_02952"/>
<evidence type="ECO:0000313" key="3">
    <source>
        <dbReference type="Proteomes" id="UP000322214"/>
    </source>
</evidence>
<dbReference type="RefSeq" id="WP_075085172.1">
    <property type="nucleotide sequence ID" value="NZ_CP042912.1"/>
</dbReference>
<dbReference type="EMBL" id="CP042912">
    <property type="protein sequence ID" value="QEG20898.1"/>
    <property type="molecule type" value="Genomic_DNA"/>
</dbReference>
<feature type="transmembrane region" description="Helical" evidence="1">
    <location>
        <begin position="125"/>
        <end position="149"/>
    </location>
</feature>
<evidence type="ECO:0000256" key="1">
    <source>
        <dbReference type="SAM" id="Phobius"/>
    </source>
</evidence>
<evidence type="ECO:0000313" key="2">
    <source>
        <dbReference type="EMBL" id="QEG20898.1"/>
    </source>
</evidence>
<feature type="transmembrane region" description="Helical" evidence="1">
    <location>
        <begin position="66"/>
        <end position="86"/>
    </location>
</feature>
<feature type="transmembrane region" description="Helical" evidence="1">
    <location>
        <begin position="185"/>
        <end position="204"/>
    </location>
</feature>
<keyword evidence="1" id="KW-1133">Transmembrane helix</keyword>
<organism evidence="2 3">
    <name type="scientific">Mariniblastus fucicola</name>
    <dbReference type="NCBI Taxonomy" id="980251"/>
    <lineage>
        <taxon>Bacteria</taxon>
        <taxon>Pseudomonadati</taxon>
        <taxon>Planctomycetota</taxon>
        <taxon>Planctomycetia</taxon>
        <taxon>Pirellulales</taxon>
        <taxon>Pirellulaceae</taxon>
        <taxon>Mariniblastus</taxon>
    </lineage>
</organism>
<dbReference type="AlphaFoldDB" id="A0A5B9P3C8"/>
<keyword evidence="1" id="KW-0812">Transmembrane</keyword>
<name>A0A5B9P3C8_9BACT</name>
<keyword evidence="3" id="KW-1185">Reference proteome</keyword>
<dbReference type="Proteomes" id="UP000322214">
    <property type="component" value="Chromosome"/>
</dbReference>
<keyword evidence="1" id="KW-0472">Membrane</keyword>
<proteinExistence type="predicted"/>
<feature type="transmembrane region" description="Helical" evidence="1">
    <location>
        <begin position="40"/>
        <end position="60"/>
    </location>
</feature>
<feature type="transmembrane region" description="Helical" evidence="1">
    <location>
        <begin position="161"/>
        <end position="179"/>
    </location>
</feature>
<feature type="transmembrane region" description="Helical" evidence="1">
    <location>
        <begin position="98"/>
        <end position="119"/>
    </location>
</feature>
<protein>
    <recommendedName>
        <fullName evidence="4">DUF817 domain-containing protein</fullName>
    </recommendedName>
</protein>